<reference evidence="3" key="2">
    <citation type="submission" date="2020-09" db="EMBL/GenBank/DDBJ databases">
        <authorList>
            <person name="Sun Q."/>
            <person name="Ohkuma M."/>
        </authorList>
    </citation>
    <scope>NUCLEOTIDE SEQUENCE</scope>
    <source>
        <strain evidence="3">JCM 4633</strain>
    </source>
</reference>
<protein>
    <recommendedName>
        <fullName evidence="5">Class F sortase</fullName>
    </recommendedName>
</protein>
<dbReference type="AlphaFoldDB" id="A0A918WJG2"/>
<feature type="signal peptide" evidence="2">
    <location>
        <begin position="1"/>
        <end position="20"/>
    </location>
</feature>
<feature type="chain" id="PRO_5039676986" description="Class F sortase" evidence="2">
    <location>
        <begin position="21"/>
        <end position="189"/>
    </location>
</feature>
<dbReference type="GO" id="GO:0016787">
    <property type="term" value="F:hydrolase activity"/>
    <property type="evidence" value="ECO:0007669"/>
    <property type="project" value="UniProtKB-KW"/>
</dbReference>
<name>A0A918WJG2_STRCJ</name>
<dbReference type="RefSeq" id="WP_190110266.1">
    <property type="nucleotide sequence ID" value="NZ_BMVB01000008.1"/>
</dbReference>
<evidence type="ECO:0000256" key="2">
    <source>
        <dbReference type="SAM" id="SignalP"/>
    </source>
</evidence>
<evidence type="ECO:0000313" key="3">
    <source>
        <dbReference type="EMBL" id="GHC52019.1"/>
    </source>
</evidence>
<dbReference type="SUPFAM" id="SSF63817">
    <property type="entry name" value="Sortase"/>
    <property type="match status" value="1"/>
</dbReference>
<evidence type="ECO:0008006" key="5">
    <source>
        <dbReference type="Google" id="ProtNLM"/>
    </source>
</evidence>
<keyword evidence="1" id="KW-0378">Hydrolase</keyword>
<dbReference type="Proteomes" id="UP000646244">
    <property type="component" value="Unassembled WGS sequence"/>
</dbReference>
<evidence type="ECO:0000313" key="4">
    <source>
        <dbReference type="Proteomes" id="UP000646244"/>
    </source>
</evidence>
<sequence length="189" mass="19553">MSRRRSLVVLALLLALPALGAAAACAPGGGTDKVIGGPAHAEEPTRVVIPSIGVASPLFRLERTGDDPVPAPPPDKGMTAGWYTDSAAPGARGAAVIIGHDDTHGGKAVFRDLDKVTEGTAIVVERGDGTVLHFSVTGTERAATSDFPVHRVFGETPEKALRLVTCTGGHRTHDGRPAENLIVYAILRG</sequence>
<dbReference type="InterPro" id="IPR042001">
    <property type="entry name" value="Sortase_F"/>
</dbReference>
<keyword evidence="2" id="KW-0732">Signal</keyword>
<dbReference type="EMBL" id="BMVB01000008">
    <property type="protein sequence ID" value="GHC52019.1"/>
    <property type="molecule type" value="Genomic_DNA"/>
</dbReference>
<dbReference type="Gene3D" id="2.40.260.10">
    <property type="entry name" value="Sortase"/>
    <property type="match status" value="1"/>
</dbReference>
<proteinExistence type="predicted"/>
<dbReference type="CDD" id="cd05829">
    <property type="entry name" value="Sortase_F"/>
    <property type="match status" value="1"/>
</dbReference>
<evidence type="ECO:0000256" key="1">
    <source>
        <dbReference type="ARBA" id="ARBA00022801"/>
    </source>
</evidence>
<comment type="caution">
    <text evidence="3">The sequence shown here is derived from an EMBL/GenBank/DDBJ whole genome shotgun (WGS) entry which is preliminary data.</text>
</comment>
<accession>A0A918WJG2</accession>
<dbReference type="InterPro" id="IPR005754">
    <property type="entry name" value="Sortase"/>
</dbReference>
<gene>
    <name evidence="3" type="ORF">GCM10010507_30050</name>
</gene>
<dbReference type="InterPro" id="IPR023365">
    <property type="entry name" value="Sortase_dom-sf"/>
</dbReference>
<dbReference type="Pfam" id="PF04203">
    <property type="entry name" value="Sortase"/>
    <property type="match status" value="1"/>
</dbReference>
<reference evidence="3" key="1">
    <citation type="journal article" date="2014" name="Int. J. Syst. Evol. Microbiol.">
        <title>Complete genome sequence of Corynebacterium casei LMG S-19264T (=DSM 44701T), isolated from a smear-ripened cheese.</title>
        <authorList>
            <consortium name="US DOE Joint Genome Institute (JGI-PGF)"/>
            <person name="Walter F."/>
            <person name="Albersmeier A."/>
            <person name="Kalinowski J."/>
            <person name="Ruckert C."/>
        </authorList>
    </citation>
    <scope>NUCLEOTIDE SEQUENCE</scope>
    <source>
        <strain evidence="3">JCM 4633</strain>
    </source>
</reference>
<organism evidence="3 4">
    <name type="scientific">Streptomyces cinnamoneus</name>
    <name type="common">Streptoverticillium cinnamoneum</name>
    <dbReference type="NCBI Taxonomy" id="53446"/>
    <lineage>
        <taxon>Bacteria</taxon>
        <taxon>Bacillati</taxon>
        <taxon>Actinomycetota</taxon>
        <taxon>Actinomycetes</taxon>
        <taxon>Kitasatosporales</taxon>
        <taxon>Streptomycetaceae</taxon>
        <taxon>Streptomyces</taxon>
        <taxon>Streptomyces cinnamoneus group</taxon>
    </lineage>
</organism>
<dbReference type="PROSITE" id="PS51257">
    <property type="entry name" value="PROKAR_LIPOPROTEIN"/>
    <property type="match status" value="1"/>
</dbReference>